<feature type="domain" description="FAD dependent oxidoreductase" evidence="2">
    <location>
        <begin position="39"/>
        <end position="398"/>
    </location>
</feature>
<protein>
    <submittedName>
        <fullName evidence="3">FAD-dependent oxidoreductase</fullName>
    </submittedName>
</protein>
<dbReference type="GO" id="GO:0005737">
    <property type="term" value="C:cytoplasm"/>
    <property type="evidence" value="ECO:0007669"/>
    <property type="project" value="TreeGrafter"/>
</dbReference>
<dbReference type="Proteomes" id="UP000266934">
    <property type="component" value="Chromosome"/>
</dbReference>
<proteinExistence type="predicted"/>
<keyword evidence="4" id="KW-1185">Reference proteome</keyword>
<evidence type="ECO:0000313" key="3">
    <source>
        <dbReference type="EMBL" id="BBF94224.1"/>
    </source>
</evidence>
<gene>
    <name evidence="3" type="ORF">BLTE_29090</name>
</gene>
<dbReference type="OrthoDB" id="9806601at2"/>
<evidence type="ECO:0000259" key="2">
    <source>
        <dbReference type="Pfam" id="PF01266"/>
    </source>
</evidence>
<name>A0A348G3U1_9HYPH</name>
<dbReference type="InterPro" id="IPR006076">
    <property type="entry name" value="FAD-dep_OxRdtase"/>
</dbReference>
<dbReference type="Gene3D" id="3.30.9.10">
    <property type="entry name" value="D-Amino Acid Oxidase, subunit A, domain 2"/>
    <property type="match status" value="1"/>
</dbReference>
<dbReference type="Pfam" id="PF01266">
    <property type="entry name" value="DAO"/>
    <property type="match status" value="1"/>
</dbReference>
<organism evidence="3 4">
    <name type="scientific">Blastochloris tepida</name>
    <dbReference type="NCBI Taxonomy" id="2233851"/>
    <lineage>
        <taxon>Bacteria</taxon>
        <taxon>Pseudomonadati</taxon>
        <taxon>Pseudomonadota</taxon>
        <taxon>Alphaproteobacteria</taxon>
        <taxon>Hyphomicrobiales</taxon>
        <taxon>Blastochloridaceae</taxon>
        <taxon>Blastochloris</taxon>
    </lineage>
</organism>
<dbReference type="AlphaFoldDB" id="A0A348G3U1"/>
<keyword evidence="1" id="KW-0560">Oxidoreductase</keyword>
<dbReference type="RefSeq" id="WP_126401355.1">
    <property type="nucleotide sequence ID" value="NZ_AP018907.1"/>
</dbReference>
<evidence type="ECO:0000256" key="1">
    <source>
        <dbReference type="ARBA" id="ARBA00023002"/>
    </source>
</evidence>
<dbReference type="PANTHER" id="PTHR13847:SF281">
    <property type="entry name" value="FAD DEPENDENT OXIDOREDUCTASE DOMAIN-CONTAINING PROTEIN"/>
    <property type="match status" value="1"/>
</dbReference>
<dbReference type="GO" id="GO:0016491">
    <property type="term" value="F:oxidoreductase activity"/>
    <property type="evidence" value="ECO:0007669"/>
    <property type="project" value="UniProtKB-KW"/>
</dbReference>
<dbReference type="InterPro" id="IPR036188">
    <property type="entry name" value="FAD/NAD-bd_sf"/>
</dbReference>
<dbReference type="PRINTS" id="PR00420">
    <property type="entry name" value="RNGMNOXGNASE"/>
</dbReference>
<dbReference type="PANTHER" id="PTHR13847">
    <property type="entry name" value="SARCOSINE DEHYDROGENASE-RELATED"/>
    <property type="match status" value="1"/>
</dbReference>
<reference evidence="3 4" key="1">
    <citation type="submission" date="2018-08" db="EMBL/GenBank/DDBJ databases">
        <title>Complete genome sequencing of Blastochloris tepida GI.</title>
        <authorList>
            <person name="Tsukatani Y."/>
            <person name="Mori H."/>
        </authorList>
    </citation>
    <scope>NUCLEOTIDE SEQUENCE [LARGE SCALE GENOMIC DNA]</scope>
    <source>
        <strain evidence="3 4">GI</strain>
    </source>
</reference>
<evidence type="ECO:0000313" key="4">
    <source>
        <dbReference type="Proteomes" id="UP000266934"/>
    </source>
</evidence>
<accession>A0A348G3U1</accession>
<dbReference type="EMBL" id="AP018907">
    <property type="protein sequence ID" value="BBF94224.1"/>
    <property type="molecule type" value="Genomic_DNA"/>
</dbReference>
<dbReference type="SUPFAM" id="SSF51905">
    <property type="entry name" value="FAD/NAD(P)-binding domain"/>
    <property type="match status" value="1"/>
</dbReference>
<dbReference type="Gene3D" id="3.50.50.60">
    <property type="entry name" value="FAD/NAD(P)-binding domain"/>
    <property type="match status" value="1"/>
</dbReference>
<dbReference type="KEGG" id="blag:BLTE_29090"/>
<sequence length="444" mass="47936">MTANRQAARPGVAFPKSLWAAVTAGGPTYRTLDGEAEADVVVVGGGLSGLAAALHLAEAGHNVAVIEAAEPGWGAAGRNNGQVIPTLPFHDPDDIVAREGEAGERFVGLLRNSAQHLFNTVSRLGIAAEAQQTGWLQPAHSDGRMRQVESRVEQWAKRGAPVELLTSDQVRQLTGSNAWFGGWLNRSGGHVNPLALTRGLAQAVTVARGRIYANSPAYGIRRDEDRWVVDTKGGRITARALILATNAYTGEFASLMGTPATHIRREILPVLSWQIATEPMPASVQQAVLPRRHALTDTHLDPHFMRWDARGRLVTGGALANPLSGAWNLKTHITRRLQRLFPDVFDDVRFDYVWNGRIAVTPDHFPRFHRLGPDAVGWTGCNGRGVALALSVGRELARAVTGTPDQDIALPFGPPTVVPYQSLAKAATPLAVAFLRWQDSREVA</sequence>